<dbReference type="GO" id="GO:0017004">
    <property type="term" value="P:cytochrome complex assembly"/>
    <property type="evidence" value="ECO:0007669"/>
    <property type="project" value="UniProtKB-KW"/>
</dbReference>
<feature type="chain" id="PRO_5040466370" evidence="5">
    <location>
        <begin position="23"/>
        <end position="183"/>
    </location>
</feature>
<dbReference type="PROSITE" id="PS51352">
    <property type="entry name" value="THIOREDOXIN_2"/>
    <property type="match status" value="1"/>
</dbReference>
<dbReference type="GO" id="GO:0030313">
    <property type="term" value="C:cell envelope"/>
    <property type="evidence" value="ECO:0007669"/>
    <property type="project" value="UniProtKB-SubCell"/>
</dbReference>
<gene>
    <name evidence="7" type="ORF">K3X48_14205</name>
</gene>
<feature type="signal peptide" evidence="5">
    <location>
        <begin position="1"/>
        <end position="22"/>
    </location>
</feature>
<comment type="subcellular location">
    <subcellularLocation>
        <location evidence="1">Cell envelope</location>
    </subcellularLocation>
</comment>
<dbReference type="GO" id="GO:0016491">
    <property type="term" value="F:oxidoreductase activity"/>
    <property type="evidence" value="ECO:0007669"/>
    <property type="project" value="InterPro"/>
</dbReference>
<evidence type="ECO:0000256" key="5">
    <source>
        <dbReference type="SAM" id="SignalP"/>
    </source>
</evidence>
<dbReference type="SUPFAM" id="SSF52833">
    <property type="entry name" value="Thioredoxin-like"/>
    <property type="match status" value="1"/>
</dbReference>
<dbReference type="Proteomes" id="UP001057991">
    <property type="component" value="Chromosome"/>
</dbReference>
<dbReference type="EMBL" id="CP080776">
    <property type="protein sequence ID" value="UWP95303.1"/>
    <property type="molecule type" value="Genomic_DNA"/>
</dbReference>
<keyword evidence="4" id="KW-0676">Redox-active center</keyword>
<dbReference type="PANTHER" id="PTHR42852">
    <property type="entry name" value="THIOL:DISULFIDE INTERCHANGE PROTEIN DSBE"/>
    <property type="match status" value="1"/>
</dbReference>
<keyword evidence="2" id="KW-0201">Cytochrome c-type biogenesis</keyword>
<evidence type="ECO:0000256" key="4">
    <source>
        <dbReference type="ARBA" id="ARBA00023284"/>
    </source>
</evidence>
<dbReference type="InterPro" id="IPR050553">
    <property type="entry name" value="Thioredoxin_ResA/DsbE_sf"/>
</dbReference>
<accession>A0A9Q9H837</accession>
<dbReference type="GeneID" id="75104502"/>
<evidence type="ECO:0000256" key="3">
    <source>
        <dbReference type="ARBA" id="ARBA00023157"/>
    </source>
</evidence>
<dbReference type="InterPro" id="IPR036249">
    <property type="entry name" value="Thioredoxin-like_sf"/>
</dbReference>
<dbReference type="PANTHER" id="PTHR42852:SF6">
    <property type="entry name" value="THIOL:DISULFIDE INTERCHANGE PROTEIN DSBE"/>
    <property type="match status" value="1"/>
</dbReference>
<dbReference type="RefSeq" id="WP_259776187.1">
    <property type="nucleotide sequence ID" value="NZ_CP080772.1"/>
</dbReference>
<sequence>MKLSRRHTLLGLAASMASPAFADKGAVGDPLPFAADLAQTVENGPSALALKIKDEDKQPVDIANWLGSWTLLSFWAPWCKQCRNEMPSIARMNRQLDHERVRLLPLAFDWRGPYFVRKFLDEINVTDLPVYMGDGENLDATLGLSRLPTTAILDPEGVLRFTIAGEAIWDDEKTLTWLNSLEI</sequence>
<dbReference type="InterPro" id="IPR013766">
    <property type="entry name" value="Thioredoxin_domain"/>
</dbReference>
<reference evidence="7" key="1">
    <citation type="submission" date="2021-08" db="EMBL/GenBank/DDBJ databases">
        <authorList>
            <person name="Nwanade C."/>
            <person name="Wang M."/>
            <person name="Masoudi A."/>
            <person name="Yu Z."/>
            <person name="Liu J."/>
        </authorList>
    </citation>
    <scope>NUCLEOTIDE SEQUENCE</scope>
    <source>
        <strain evidence="7">S056</strain>
    </source>
</reference>
<evidence type="ECO:0000256" key="1">
    <source>
        <dbReference type="ARBA" id="ARBA00004196"/>
    </source>
</evidence>
<keyword evidence="5" id="KW-0732">Signal</keyword>
<organism evidence="7 8">
    <name type="scientific">Aliiroseovarius crassostreae</name>
    <dbReference type="NCBI Taxonomy" id="154981"/>
    <lineage>
        <taxon>Bacteria</taxon>
        <taxon>Pseudomonadati</taxon>
        <taxon>Pseudomonadota</taxon>
        <taxon>Alphaproteobacteria</taxon>
        <taxon>Rhodobacterales</taxon>
        <taxon>Paracoccaceae</taxon>
        <taxon>Aliiroseovarius</taxon>
    </lineage>
</organism>
<evidence type="ECO:0000259" key="6">
    <source>
        <dbReference type="PROSITE" id="PS51352"/>
    </source>
</evidence>
<protein>
    <submittedName>
        <fullName evidence="7">TlpA family protein disulfide reductase</fullName>
    </submittedName>
</protein>
<dbReference type="AlphaFoldDB" id="A0A9Q9H837"/>
<evidence type="ECO:0000313" key="8">
    <source>
        <dbReference type="Proteomes" id="UP001057991"/>
    </source>
</evidence>
<dbReference type="CDD" id="cd02966">
    <property type="entry name" value="TlpA_like_family"/>
    <property type="match status" value="1"/>
</dbReference>
<dbReference type="Gene3D" id="3.40.30.10">
    <property type="entry name" value="Glutaredoxin"/>
    <property type="match status" value="1"/>
</dbReference>
<dbReference type="Pfam" id="PF00578">
    <property type="entry name" value="AhpC-TSA"/>
    <property type="match status" value="1"/>
</dbReference>
<feature type="domain" description="Thioredoxin" evidence="6">
    <location>
        <begin position="25"/>
        <end position="183"/>
    </location>
</feature>
<evidence type="ECO:0000256" key="2">
    <source>
        <dbReference type="ARBA" id="ARBA00022748"/>
    </source>
</evidence>
<keyword evidence="3" id="KW-1015">Disulfide bond</keyword>
<dbReference type="GO" id="GO:0016209">
    <property type="term" value="F:antioxidant activity"/>
    <property type="evidence" value="ECO:0007669"/>
    <property type="project" value="InterPro"/>
</dbReference>
<dbReference type="InterPro" id="IPR000866">
    <property type="entry name" value="AhpC/TSA"/>
</dbReference>
<name>A0A9Q9H837_9RHOB</name>
<proteinExistence type="predicted"/>
<evidence type="ECO:0000313" key="7">
    <source>
        <dbReference type="EMBL" id="UWP95303.1"/>
    </source>
</evidence>